<proteinExistence type="predicted"/>
<dbReference type="EMBL" id="BART01039175">
    <property type="protein sequence ID" value="GAH11377.1"/>
    <property type="molecule type" value="Genomic_DNA"/>
</dbReference>
<accession>X1CU82</accession>
<protein>
    <submittedName>
        <fullName evidence="1">Uncharacterized protein</fullName>
    </submittedName>
</protein>
<evidence type="ECO:0000313" key="1">
    <source>
        <dbReference type="EMBL" id="GAH11377.1"/>
    </source>
</evidence>
<comment type="caution">
    <text evidence="1">The sequence shown here is derived from an EMBL/GenBank/DDBJ whole genome shotgun (WGS) entry which is preliminary data.</text>
</comment>
<sequence length="84" mass="9562">YFFKKAKEYGFDLWVDGSIQCMHQDKRSGKMFGITPDMPQARPRYKIKKGDAVVLDLGCGDTIYHIPEGKPIRVDINPLCNPDS</sequence>
<feature type="non-terminal residue" evidence="1">
    <location>
        <position position="1"/>
    </location>
</feature>
<gene>
    <name evidence="1" type="ORF">S01H4_64538</name>
</gene>
<organism evidence="1">
    <name type="scientific">marine sediment metagenome</name>
    <dbReference type="NCBI Taxonomy" id="412755"/>
    <lineage>
        <taxon>unclassified sequences</taxon>
        <taxon>metagenomes</taxon>
        <taxon>ecological metagenomes</taxon>
    </lineage>
</organism>
<reference evidence="1" key="1">
    <citation type="journal article" date="2014" name="Front. Microbiol.">
        <title>High frequency of phylogenetically diverse reductive dehalogenase-homologous genes in deep subseafloor sedimentary metagenomes.</title>
        <authorList>
            <person name="Kawai M."/>
            <person name="Futagami T."/>
            <person name="Toyoda A."/>
            <person name="Takaki Y."/>
            <person name="Nishi S."/>
            <person name="Hori S."/>
            <person name="Arai W."/>
            <person name="Tsubouchi T."/>
            <person name="Morono Y."/>
            <person name="Uchiyama I."/>
            <person name="Ito T."/>
            <person name="Fujiyama A."/>
            <person name="Inagaki F."/>
            <person name="Takami H."/>
        </authorList>
    </citation>
    <scope>NUCLEOTIDE SEQUENCE</scope>
    <source>
        <strain evidence="1">Expedition CK06-06</strain>
    </source>
</reference>
<name>X1CU82_9ZZZZ</name>
<dbReference type="AlphaFoldDB" id="X1CU82"/>